<feature type="compositionally biased region" description="Polar residues" evidence="1">
    <location>
        <begin position="70"/>
        <end position="79"/>
    </location>
</feature>
<reference evidence="2 3" key="1">
    <citation type="submission" date="2016-11" db="EMBL/GenBank/DDBJ databases">
        <authorList>
            <person name="Varghese N."/>
            <person name="Submissions S."/>
        </authorList>
    </citation>
    <scope>NUCLEOTIDE SEQUENCE [LARGE SCALE GENOMIC DNA]</scope>
    <source>
        <strain evidence="2 3">PA</strain>
    </source>
</reference>
<gene>
    <name evidence="2" type="ORF">SAMN05216246_104138</name>
</gene>
<protein>
    <submittedName>
        <fullName evidence="2">Uncharacterized protein</fullName>
    </submittedName>
</protein>
<name>A0ABY1I7R7_9ACTO</name>
<feature type="region of interest" description="Disordered" evidence="1">
    <location>
        <begin position="40"/>
        <end position="86"/>
    </location>
</feature>
<accession>A0ABY1I7R7</accession>
<proteinExistence type="predicted"/>
<evidence type="ECO:0000313" key="2">
    <source>
        <dbReference type="EMBL" id="SHI73199.1"/>
    </source>
</evidence>
<evidence type="ECO:0000256" key="1">
    <source>
        <dbReference type="SAM" id="MobiDB-lite"/>
    </source>
</evidence>
<comment type="caution">
    <text evidence="2">The sequence shown here is derived from an EMBL/GenBank/DDBJ whole genome shotgun (WGS) entry which is preliminary data.</text>
</comment>
<sequence length="259" mass="28286">MIRHMPLIHTASGGHRMARAIVITASLGLSLCLASCSGGGSASRTEPSQEPTASSSPVAVPTLEAPPVHTRSTPGTVPTLNRVPNPDAGWTPPALKFYNDDYSVWYQDDSITQQDSVTDQGNLEGYRTYDGYCLGYVNRDISSAYHQQQFDDDTYSYNRASRAEPIVHDFNSEKPEELGLVKDDGGIMGGYSAHWTGTTDSQQWSQRDLTGYHFSRVVGGAGLRFDVWIGCESGHEISVDQWHTILGGIRIEGMDSPDL</sequence>
<dbReference type="EMBL" id="FQYL01000004">
    <property type="protein sequence ID" value="SHI73199.1"/>
    <property type="molecule type" value="Genomic_DNA"/>
</dbReference>
<feature type="compositionally biased region" description="Polar residues" evidence="1">
    <location>
        <begin position="44"/>
        <end position="57"/>
    </location>
</feature>
<evidence type="ECO:0000313" key="3">
    <source>
        <dbReference type="Proteomes" id="UP000184390"/>
    </source>
</evidence>
<dbReference type="Proteomes" id="UP000184390">
    <property type="component" value="Unassembled WGS sequence"/>
</dbReference>
<keyword evidence="3" id="KW-1185">Reference proteome</keyword>
<organism evidence="2 3">
    <name type="scientific">Actinomyces denticolens</name>
    <dbReference type="NCBI Taxonomy" id="52767"/>
    <lineage>
        <taxon>Bacteria</taxon>
        <taxon>Bacillati</taxon>
        <taxon>Actinomycetota</taxon>
        <taxon>Actinomycetes</taxon>
        <taxon>Actinomycetales</taxon>
        <taxon>Actinomycetaceae</taxon>
        <taxon>Actinomyces</taxon>
    </lineage>
</organism>